<reference evidence="5 6" key="1">
    <citation type="submission" date="2023-07" db="EMBL/GenBank/DDBJ databases">
        <title>Comparative genomics of wheat-associated soil bacteria to identify genetic determinants of phenazine resistance.</title>
        <authorList>
            <person name="Mouncey N."/>
        </authorList>
    </citation>
    <scope>NUCLEOTIDE SEQUENCE [LARGE SCALE GENOMIC DNA]</scope>
    <source>
        <strain evidence="5 6">V3I3</strain>
    </source>
</reference>
<dbReference type="EMBL" id="JAUSYY010000001">
    <property type="protein sequence ID" value="MDQ0892786.1"/>
    <property type="molecule type" value="Genomic_DNA"/>
</dbReference>
<comment type="caution">
    <text evidence="5">The sequence shown here is derived from an EMBL/GenBank/DDBJ whole genome shotgun (WGS) entry which is preliminary data.</text>
</comment>
<evidence type="ECO:0000313" key="6">
    <source>
        <dbReference type="Proteomes" id="UP001239083"/>
    </source>
</evidence>
<evidence type="ECO:0000256" key="1">
    <source>
        <dbReference type="ARBA" id="ARBA00023015"/>
    </source>
</evidence>
<evidence type="ECO:0000259" key="4">
    <source>
        <dbReference type="PROSITE" id="PS01124"/>
    </source>
</evidence>
<feature type="domain" description="HTH araC/xylS-type" evidence="4">
    <location>
        <begin position="154"/>
        <end position="256"/>
    </location>
</feature>
<dbReference type="InterPro" id="IPR018060">
    <property type="entry name" value="HTH_AraC"/>
</dbReference>
<dbReference type="Pfam" id="PF20240">
    <property type="entry name" value="DUF6597"/>
    <property type="match status" value="1"/>
</dbReference>
<gene>
    <name evidence="5" type="ORF">QFZ26_000341</name>
</gene>
<dbReference type="Gene3D" id="1.10.10.60">
    <property type="entry name" value="Homeodomain-like"/>
    <property type="match status" value="1"/>
</dbReference>
<dbReference type="RefSeq" id="WP_307038766.1">
    <property type="nucleotide sequence ID" value="NZ_JAUSYY010000001.1"/>
</dbReference>
<keyword evidence="6" id="KW-1185">Reference proteome</keyword>
<organism evidence="5 6">
    <name type="scientific">Agromyces ramosus</name>
    <dbReference type="NCBI Taxonomy" id="33879"/>
    <lineage>
        <taxon>Bacteria</taxon>
        <taxon>Bacillati</taxon>
        <taxon>Actinomycetota</taxon>
        <taxon>Actinomycetes</taxon>
        <taxon>Micrococcales</taxon>
        <taxon>Microbacteriaceae</taxon>
        <taxon>Agromyces</taxon>
    </lineage>
</organism>
<dbReference type="PANTHER" id="PTHR46796">
    <property type="entry name" value="HTH-TYPE TRANSCRIPTIONAL ACTIVATOR RHAS-RELATED"/>
    <property type="match status" value="1"/>
</dbReference>
<sequence length="278" mass="31186">MIFQERAAPPEWAPFVTRLWYLETPRVRRYEKILPLPFVHLIVNLSEPYRLVDPRGQASVVEDAFVSGIQTEYLLIESPRLIRHVGVEFTPQGLRAFSTIAPSDATGRVQPASAALSGIAQLTRRLRRQPTPDAALASLEAFLHERRRPELQADTLVTEVLAAMADHPDERIGEFAVRAGITHKTVIAHFRAACGITPKAFAEVLRFHRFVTGLPIGEHLPGWADLAATSWYYDQPHVVRAFRRFSGYTPAEYVRRVTEFGPDAASFVPLDEVPQSPS</sequence>
<keyword evidence="1" id="KW-0805">Transcription regulation</keyword>
<dbReference type="InterPro" id="IPR050204">
    <property type="entry name" value="AraC_XylS_family_regulators"/>
</dbReference>
<accession>A0ABU0R3Y6</accession>
<dbReference type="InterPro" id="IPR046532">
    <property type="entry name" value="DUF6597"/>
</dbReference>
<name>A0ABU0R3Y6_9MICO</name>
<proteinExistence type="predicted"/>
<keyword evidence="2" id="KW-0238">DNA-binding</keyword>
<dbReference type="PANTHER" id="PTHR46796:SF15">
    <property type="entry name" value="BLL1074 PROTEIN"/>
    <property type="match status" value="1"/>
</dbReference>
<evidence type="ECO:0000256" key="2">
    <source>
        <dbReference type="ARBA" id="ARBA00023125"/>
    </source>
</evidence>
<dbReference type="Pfam" id="PF12833">
    <property type="entry name" value="HTH_18"/>
    <property type="match status" value="1"/>
</dbReference>
<keyword evidence="3" id="KW-0804">Transcription</keyword>
<dbReference type="PROSITE" id="PS01124">
    <property type="entry name" value="HTH_ARAC_FAMILY_2"/>
    <property type="match status" value="1"/>
</dbReference>
<dbReference type="Proteomes" id="UP001239083">
    <property type="component" value="Unassembled WGS sequence"/>
</dbReference>
<protein>
    <submittedName>
        <fullName evidence="5">AraC-like DNA-binding protein</fullName>
    </submittedName>
</protein>
<evidence type="ECO:0000256" key="3">
    <source>
        <dbReference type="ARBA" id="ARBA00023163"/>
    </source>
</evidence>
<evidence type="ECO:0000313" key="5">
    <source>
        <dbReference type="EMBL" id="MDQ0892786.1"/>
    </source>
</evidence>